<proteinExistence type="predicted"/>
<evidence type="ECO:0000313" key="1">
    <source>
        <dbReference type="EMBL" id="GAH23484.1"/>
    </source>
</evidence>
<dbReference type="InterPro" id="IPR013320">
    <property type="entry name" value="ConA-like_dom_sf"/>
</dbReference>
<protein>
    <submittedName>
        <fullName evidence="1">Uncharacterized protein</fullName>
    </submittedName>
</protein>
<sequence length="111" mass="12332">STQTPIINNIMNSKGGIDYVDGRVDDFRYYNTNRDLPDIRADYNTSLSGVEDNLVHYYKFDGDLTDSAGNDDCVKATPDGGFYSGVLTSTNIRLDLEVQFTGVYDSPNITE</sequence>
<gene>
    <name evidence="1" type="ORF">S01H4_65187</name>
</gene>
<feature type="non-terminal residue" evidence="1">
    <location>
        <position position="1"/>
    </location>
</feature>
<dbReference type="AlphaFoldDB" id="X1F2A7"/>
<dbReference type="Gene3D" id="2.60.120.200">
    <property type="match status" value="1"/>
</dbReference>
<dbReference type="SUPFAM" id="SSF49899">
    <property type="entry name" value="Concanavalin A-like lectins/glucanases"/>
    <property type="match status" value="1"/>
</dbReference>
<feature type="non-terminal residue" evidence="1">
    <location>
        <position position="111"/>
    </location>
</feature>
<reference evidence="1" key="1">
    <citation type="journal article" date="2014" name="Front. Microbiol.">
        <title>High frequency of phylogenetically diverse reductive dehalogenase-homologous genes in deep subseafloor sedimentary metagenomes.</title>
        <authorList>
            <person name="Kawai M."/>
            <person name="Futagami T."/>
            <person name="Toyoda A."/>
            <person name="Takaki Y."/>
            <person name="Nishi S."/>
            <person name="Hori S."/>
            <person name="Arai W."/>
            <person name="Tsubouchi T."/>
            <person name="Morono Y."/>
            <person name="Uchiyama I."/>
            <person name="Ito T."/>
            <person name="Fujiyama A."/>
            <person name="Inagaki F."/>
            <person name="Takami H."/>
        </authorList>
    </citation>
    <scope>NUCLEOTIDE SEQUENCE</scope>
    <source>
        <strain evidence="1">Expedition CK06-06</strain>
    </source>
</reference>
<name>X1F2A7_9ZZZZ</name>
<dbReference type="EMBL" id="BART01039795">
    <property type="protein sequence ID" value="GAH23484.1"/>
    <property type="molecule type" value="Genomic_DNA"/>
</dbReference>
<comment type="caution">
    <text evidence="1">The sequence shown here is derived from an EMBL/GenBank/DDBJ whole genome shotgun (WGS) entry which is preliminary data.</text>
</comment>
<organism evidence="1">
    <name type="scientific">marine sediment metagenome</name>
    <dbReference type="NCBI Taxonomy" id="412755"/>
    <lineage>
        <taxon>unclassified sequences</taxon>
        <taxon>metagenomes</taxon>
        <taxon>ecological metagenomes</taxon>
    </lineage>
</organism>
<accession>X1F2A7</accession>